<gene>
    <name evidence="1" type="ORF">CKQ80_09620</name>
</gene>
<dbReference type="EMBL" id="NRST01000001">
    <property type="protein sequence ID" value="PAW55554.1"/>
    <property type="molecule type" value="Genomic_DNA"/>
</dbReference>
<proteinExistence type="predicted"/>
<dbReference type="AlphaFoldDB" id="A0A2A2PJD0"/>
<dbReference type="RefSeq" id="WP_095667536.1">
    <property type="nucleotide sequence ID" value="NZ_NRSS01000004.1"/>
</dbReference>
<reference evidence="1 2" key="1">
    <citation type="submission" date="2017-08" db="EMBL/GenBank/DDBJ databases">
        <title>Draft Genome Sequence of Pseudomonas moraviensis TYU6, isolated from Taxus cuspidata by using PacBio Single-Molecule Real-Time Technology.</title>
        <authorList>
            <person name="Baek K.-H."/>
            <person name="Mishra A.K."/>
        </authorList>
    </citation>
    <scope>NUCLEOTIDE SEQUENCE [LARGE SCALE GENOMIC DNA]</scope>
    <source>
        <strain evidence="1 2">TYU6</strain>
    </source>
</reference>
<name>A0A2A2PJD0_9PSED</name>
<sequence length="74" mass="8529">MPKQPYTPCKLYVDGADGIDVGDFIVTSGGSAYLVQTVRRGPNRPERAYMQCLRWPIDLIPDDAKRYQMTWYSR</sequence>
<evidence type="ECO:0000313" key="1">
    <source>
        <dbReference type="EMBL" id="PAW55554.1"/>
    </source>
</evidence>
<dbReference type="Proteomes" id="UP000217830">
    <property type="component" value="Unassembled WGS sequence"/>
</dbReference>
<accession>A0A2A2PJD0</accession>
<keyword evidence="2" id="KW-1185">Reference proteome</keyword>
<organism evidence="1 2">
    <name type="scientific">Pseudomonas moraviensis</name>
    <dbReference type="NCBI Taxonomy" id="321662"/>
    <lineage>
        <taxon>Bacteria</taxon>
        <taxon>Pseudomonadati</taxon>
        <taxon>Pseudomonadota</taxon>
        <taxon>Gammaproteobacteria</taxon>
        <taxon>Pseudomonadales</taxon>
        <taxon>Pseudomonadaceae</taxon>
        <taxon>Pseudomonas</taxon>
    </lineage>
</organism>
<comment type="caution">
    <text evidence="1">The sequence shown here is derived from an EMBL/GenBank/DDBJ whole genome shotgun (WGS) entry which is preliminary data.</text>
</comment>
<protein>
    <submittedName>
        <fullName evidence="1">Uncharacterized protein</fullName>
    </submittedName>
</protein>
<evidence type="ECO:0000313" key="2">
    <source>
        <dbReference type="Proteomes" id="UP000217830"/>
    </source>
</evidence>